<keyword evidence="3" id="KW-1185">Reference proteome</keyword>
<evidence type="ECO:0000313" key="3">
    <source>
        <dbReference type="Proteomes" id="UP001216139"/>
    </source>
</evidence>
<feature type="chain" id="PRO_5045544124" evidence="1">
    <location>
        <begin position="24"/>
        <end position="225"/>
    </location>
</feature>
<accession>A0ABY7T7Q0</accession>
<name>A0ABY7T7Q0_9SPHI</name>
<gene>
    <name evidence="2" type="ORF">PQO05_00635</name>
</gene>
<dbReference type="RefSeq" id="WP_273630699.1">
    <property type="nucleotide sequence ID" value="NZ_CP117167.1"/>
</dbReference>
<dbReference type="Proteomes" id="UP001216139">
    <property type="component" value="Chromosome"/>
</dbReference>
<proteinExistence type="predicted"/>
<sequence length="225" mass="25088">MKKIQTLFFVVLVMAASSFVAHGQGIVTSNQGTPFTSQVYAEVNGSPYLSSRWVTGNVALKDGQIYKSVEIKYDQVGDQLLFKADNGDSLLFAQPVHEFELPVTEKGKTTTRNYRNGFPAVNGNTTNNFYEVINDGKVKILKRTKKNIQSHKDYSSANVINDINTNTTYYVLKDNTMTLIKPGSKTILEALSDKSAEVAKYIKDNNLDARQDADLGKIFTYYNSL</sequence>
<evidence type="ECO:0000313" key="2">
    <source>
        <dbReference type="EMBL" id="WCT12436.1"/>
    </source>
</evidence>
<reference evidence="2 3" key="1">
    <citation type="submission" date="2023-02" db="EMBL/GenBank/DDBJ databases">
        <title>Genome sequence of Mucilaginibacter jinjuensis strain KACC 16571.</title>
        <authorList>
            <person name="Kim S."/>
            <person name="Heo J."/>
            <person name="Kwon S.-W."/>
        </authorList>
    </citation>
    <scope>NUCLEOTIDE SEQUENCE [LARGE SCALE GENOMIC DNA]</scope>
    <source>
        <strain evidence="2 3">KACC 16571</strain>
    </source>
</reference>
<keyword evidence="1" id="KW-0732">Signal</keyword>
<dbReference type="EMBL" id="CP117167">
    <property type="protein sequence ID" value="WCT12436.1"/>
    <property type="molecule type" value="Genomic_DNA"/>
</dbReference>
<organism evidence="2 3">
    <name type="scientific">Mucilaginibacter jinjuensis</name>
    <dbReference type="NCBI Taxonomy" id="1176721"/>
    <lineage>
        <taxon>Bacteria</taxon>
        <taxon>Pseudomonadati</taxon>
        <taxon>Bacteroidota</taxon>
        <taxon>Sphingobacteriia</taxon>
        <taxon>Sphingobacteriales</taxon>
        <taxon>Sphingobacteriaceae</taxon>
        <taxon>Mucilaginibacter</taxon>
    </lineage>
</organism>
<protein>
    <submittedName>
        <fullName evidence="2">Uncharacterized protein</fullName>
    </submittedName>
</protein>
<evidence type="ECO:0000256" key="1">
    <source>
        <dbReference type="SAM" id="SignalP"/>
    </source>
</evidence>
<feature type="signal peptide" evidence="1">
    <location>
        <begin position="1"/>
        <end position="23"/>
    </location>
</feature>